<organism evidence="3 4">
    <name type="scientific">Callosobruchus maculatus</name>
    <name type="common">Southern cowpea weevil</name>
    <name type="synonym">Pulse bruchid</name>
    <dbReference type="NCBI Taxonomy" id="64391"/>
    <lineage>
        <taxon>Eukaryota</taxon>
        <taxon>Metazoa</taxon>
        <taxon>Ecdysozoa</taxon>
        <taxon>Arthropoda</taxon>
        <taxon>Hexapoda</taxon>
        <taxon>Insecta</taxon>
        <taxon>Pterygota</taxon>
        <taxon>Neoptera</taxon>
        <taxon>Endopterygota</taxon>
        <taxon>Coleoptera</taxon>
        <taxon>Polyphaga</taxon>
        <taxon>Cucujiformia</taxon>
        <taxon>Chrysomeloidea</taxon>
        <taxon>Chrysomelidae</taxon>
        <taxon>Bruchinae</taxon>
        <taxon>Bruchini</taxon>
        <taxon>Callosobruchus</taxon>
    </lineage>
</organism>
<name>A0A653CN59_CALMS</name>
<evidence type="ECO:0000259" key="2">
    <source>
        <dbReference type="Pfam" id="PF12424"/>
    </source>
</evidence>
<dbReference type="GO" id="GO:0005388">
    <property type="term" value="F:P-type calcium transporter activity"/>
    <property type="evidence" value="ECO:0007669"/>
    <property type="project" value="InterPro"/>
</dbReference>
<gene>
    <name evidence="3" type="ORF">CALMAC_LOCUS10057</name>
</gene>
<evidence type="ECO:0000313" key="3">
    <source>
        <dbReference type="EMBL" id="VEN48706.1"/>
    </source>
</evidence>
<feature type="domain" description="Plasma membrane calcium transporting P-type ATPase C-terminal" evidence="2">
    <location>
        <begin position="89"/>
        <end position="128"/>
    </location>
</feature>
<evidence type="ECO:0000256" key="1">
    <source>
        <dbReference type="SAM" id="MobiDB-lite"/>
    </source>
</evidence>
<reference evidence="3 4" key="1">
    <citation type="submission" date="2019-01" db="EMBL/GenBank/DDBJ databases">
        <authorList>
            <person name="Sayadi A."/>
        </authorList>
    </citation>
    <scope>NUCLEOTIDE SEQUENCE [LARGE SCALE GENOMIC DNA]</scope>
</reference>
<dbReference type="Proteomes" id="UP000410492">
    <property type="component" value="Unassembled WGS sequence"/>
</dbReference>
<accession>A0A653CN59</accession>
<feature type="region of interest" description="Disordered" evidence="1">
    <location>
        <begin position="37"/>
        <end position="61"/>
    </location>
</feature>
<sequence>MVTACLFRPGDKLPIIRKAVRAESNRKATLRPERMVEAAGLSGGSDSPPVGDAGIGEEWGRGHPEEYTEAIAIGEEKYDLDSDKKPRAGQILWIRGLTRLQTQVIGGELQERLIPVPYSKSSTDQAVGQNHVSKVTNIW</sequence>
<dbReference type="InterPro" id="IPR022141">
    <property type="entry name" value="ATP_Ca_trans_C"/>
</dbReference>
<protein>
    <recommendedName>
        <fullName evidence="2">Plasma membrane calcium transporting P-type ATPase C-terminal domain-containing protein</fullName>
    </recommendedName>
</protein>
<evidence type="ECO:0000313" key="4">
    <source>
        <dbReference type="Proteomes" id="UP000410492"/>
    </source>
</evidence>
<dbReference type="AlphaFoldDB" id="A0A653CN59"/>
<keyword evidence="4" id="KW-1185">Reference proteome</keyword>
<proteinExistence type="predicted"/>
<dbReference type="OrthoDB" id="6379064at2759"/>
<dbReference type="EMBL" id="CAACVG010008147">
    <property type="protein sequence ID" value="VEN48706.1"/>
    <property type="molecule type" value="Genomic_DNA"/>
</dbReference>
<dbReference type="Pfam" id="PF12424">
    <property type="entry name" value="ATP_Ca_trans_C"/>
    <property type="match status" value="1"/>
</dbReference>